<sequence>MIKVCPFTRLRFVLVLLALHLWCWIGSMGYNQTDAQTFHAFRDFWLVAFRSAKERTRTIYEHEAQY</sequence>
<reference evidence="1 2" key="1">
    <citation type="submission" date="2019-02" db="EMBL/GenBank/DDBJ databases">
        <title>Deep-cultivation of Planctomycetes and their phenomic and genomic characterization uncovers novel biology.</title>
        <authorList>
            <person name="Wiegand S."/>
            <person name="Jogler M."/>
            <person name="Boedeker C."/>
            <person name="Pinto D."/>
            <person name="Vollmers J."/>
            <person name="Rivas-Marin E."/>
            <person name="Kohn T."/>
            <person name="Peeters S.H."/>
            <person name="Heuer A."/>
            <person name="Rast P."/>
            <person name="Oberbeckmann S."/>
            <person name="Bunk B."/>
            <person name="Jeske O."/>
            <person name="Meyerdierks A."/>
            <person name="Storesund J.E."/>
            <person name="Kallscheuer N."/>
            <person name="Luecker S."/>
            <person name="Lage O.M."/>
            <person name="Pohl T."/>
            <person name="Merkel B.J."/>
            <person name="Hornburger P."/>
            <person name="Mueller R.-W."/>
            <person name="Bruemmer F."/>
            <person name="Labrenz M."/>
            <person name="Spormann A.M."/>
            <person name="Op den Camp H."/>
            <person name="Overmann J."/>
            <person name="Amann R."/>
            <person name="Jetten M.S.M."/>
            <person name="Mascher T."/>
            <person name="Medema M.H."/>
            <person name="Devos D.P."/>
            <person name="Kaster A.-K."/>
            <person name="Ovreas L."/>
            <person name="Rohde M."/>
            <person name="Galperin M.Y."/>
            <person name="Jogler C."/>
        </authorList>
    </citation>
    <scope>NUCLEOTIDE SEQUENCE [LARGE SCALE GENOMIC DNA]</scope>
    <source>
        <strain evidence="1 2">EC9</strain>
    </source>
</reference>
<proteinExistence type="predicted"/>
<dbReference type="Proteomes" id="UP000319557">
    <property type="component" value="Chromosome"/>
</dbReference>
<accession>A0A517M7Y1</accession>
<protein>
    <submittedName>
        <fullName evidence="1">Uncharacterized protein</fullName>
    </submittedName>
</protein>
<dbReference type="KEGG" id="ruv:EC9_51990"/>
<evidence type="ECO:0000313" key="2">
    <source>
        <dbReference type="Proteomes" id="UP000319557"/>
    </source>
</evidence>
<organism evidence="1 2">
    <name type="scientific">Rosistilla ulvae</name>
    <dbReference type="NCBI Taxonomy" id="1930277"/>
    <lineage>
        <taxon>Bacteria</taxon>
        <taxon>Pseudomonadati</taxon>
        <taxon>Planctomycetota</taxon>
        <taxon>Planctomycetia</taxon>
        <taxon>Pirellulales</taxon>
        <taxon>Pirellulaceae</taxon>
        <taxon>Rosistilla</taxon>
    </lineage>
</organism>
<evidence type="ECO:0000313" key="1">
    <source>
        <dbReference type="EMBL" id="QDS90980.1"/>
    </source>
</evidence>
<dbReference type="EMBL" id="CP036261">
    <property type="protein sequence ID" value="QDS90980.1"/>
    <property type="molecule type" value="Genomic_DNA"/>
</dbReference>
<gene>
    <name evidence="1" type="ORF">EC9_51990</name>
</gene>
<dbReference type="AlphaFoldDB" id="A0A517M7Y1"/>
<keyword evidence="2" id="KW-1185">Reference proteome</keyword>
<name>A0A517M7Y1_9BACT</name>